<protein>
    <submittedName>
        <fullName evidence="2">Uncharacterized protein</fullName>
    </submittedName>
</protein>
<dbReference type="EMBL" id="NCKW01004936">
    <property type="protein sequence ID" value="POM74081.1"/>
    <property type="molecule type" value="Genomic_DNA"/>
</dbReference>
<name>A0A2P4Y8E5_9STRA</name>
<evidence type="ECO:0000313" key="3">
    <source>
        <dbReference type="Proteomes" id="UP000237271"/>
    </source>
</evidence>
<comment type="caution">
    <text evidence="2">The sequence shown here is derived from an EMBL/GenBank/DDBJ whole genome shotgun (WGS) entry which is preliminary data.</text>
</comment>
<reference evidence="2 3" key="1">
    <citation type="journal article" date="2017" name="Genome Biol. Evol.">
        <title>Phytophthora megakarya and P. palmivora, closely related causal agents of cacao black pod rot, underwent increases in genome sizes and gene numbers by different mechanisms.</title>
        <authorList>
            <person name="Ali S.S."/>
            <person name="Shao J."/>
            <person name="Lary D.J."/>
            <person name="Kronmiller B."/>
            <person name="Shen D."/>
            <person name="Strem M.D."/>
            <person name="Amoako-Attah I."/>
            <person name="Akrofi A.Y."/>
            <person name="Begoude B.A."/>
            <person name="Ten Hoopen G.M."/>
            <person name="Coulibaly K."/>
            <person name="Kebe B.I."/>
            <person name="Melnick R.L."/>
            <person name="Guiltinan M.J."/>
            <person name="Tyler B.M."/>
            <person name="Meinhardt L.W."/>
            <person name="Bailey B.A."/>
        </authorList>
    </citation>
    <scope>NUCLEOTIDE SEQUENCE [LARGE SCALE GENOMIC DNA]</scope>
    <source>
        <strain evidence="3">sbr112.9</strain>
    </source>
</reference>
<sequence>MVSKTRVKLHGAKNNKYGNREHRYHHKSGNDVLCAIRAARWIIKGARSFRTHKDGPAHYVQAEDKVSMQQKWPKRLKTRRLMKGVTLQDTRPTLL</sequence>
<keyword evidence="3" id="KW-1185">Reference proteome</keyword>
<proteinExistence type="predicted"/>
<evidence type="ECO:0000313" key="2">
    <source>
        <dbReference type="EMBL" id="POM74081.1"/>
    </source>
</evidence>
<accession>A0A2P4Y8E5</accession>
<dbReference type="Proteomes" id="UP000237271">
    <property type="component" value="Unassembled WGS sequence"/>
</dbReference>
<feature type="compositionally biased region" description="Basic residues" evidence="1">
    <location>
        <begin position="1"/>
        <end position="13"/>
    </location>
</feature>
<dbReference type="AlphaFoldDB" id="A0A2P4Y8E5"/>
<evidence type="ECO:0000256" key="1">
    <source>
        <dbReference type="SAM" id="MobiDB-lite"/>
    </source>
</evidence>
<dbReference type="OrthoDB" id="93767at2759"/>
<organism evidence="2 3">
    <name type="scientific">Phytophthora palmivora</name>
    <dbReference type="NCBI Taxonomy" id="4796"/>
    <lineage>
        <taxon>Eukaryota</taxon>
        <taxon>Sar</taxon>
        <taxon>Stramenopiles</taxon>
        <taxon>Oomycota</taxon>
        <taxon>Peronosporomycetes</taxon>
        <taxon>Peronosporales</taxon>
        <taxon>Peronosporaceae</taxon>
        <taxon>Phytophthora</taxon>
    </lineage>
</organism>
<gene>
    <name evidence="2" type="ORF">PHPALM_9015</name>
</gene>
<feature type="region of interest" description="Disordered" evidence="1">
    <location>
        <begin position="1"/>
        <end position="24"/>
    </location>
</feature>